<evidence type="ECO:0000313" key="4">
    <source>
        <dbReference type="EMBL" id="KEJ91752.1"/>
    </source>
</evidence>
<protein>
    <recommendedName>
        <fullName evidence="3">N-acetyltransferase domain-containing protein</fullName>
    </recommendedName>
</protein>
<dbReference type="GeneID" id="90984032"/>
<dbReference type="EMBL" id="JMKI01000037">
    <property type="protein sequence ID" value="KEJ91752.1"/>
    <property type="molecule type" value="Genomic_DNA"/>
</dbReference>
<accession>A0A073J220</accession>
<dbReference type="Proteomes" id="UP000027665">
    <property type="component" value="Unassembled WGS sequence"/>
</dbReference>
<keyword evidence="2" id="KW-0012">Acyltransferase</keyword>
<evidence type="ECO:0000313" key="5">
    <source>
        <dbReference type="Proteomes" id="UP000027665"/>
    </source>
</evidence>
<evidence type="ECO:0000256" key="1">
    <source>
        <dbReference type="ARBA" id="ARBA00022679"/>
    </source>
</evidence>
<feature type="domain" description="N-acetyltransferase" evidence="3">
    <location>
        <begin position="6"/>
        <end position="156"/>
    </location>
</feature>
<dbReference type="eggNOG" id="COG0456">
    <property type="taxonomic scope" value="Bacteria"/>
</dbReference>
<dbReference type="RefSeq" id="WP_037977079.1">
    <property type="nucleotide sequence ID" value="NZ_CALIAO010000065.1"/>
</dbReference>
<dbReference type="CDD" id="cd04301">
    <property type="entry name" value="NAT_SF"/>
    <property type="match status" value="1"/>
</dbReference>
<keyword evidence="1" id="KW-0808">Transferase</keyword>
<dbReference type="SUPFAM" id="SSF55729">
    <property type="entry name" value="Acyl-CoA N-acyltransferases (Nat)"/>
    <property type="match status" value="1"/>
</dbReference>
<name>A0A073J220_9BACT</name>
<dbReference type="PROSITE" id="PS51186">
    <property type="entry name" value="GNAT"/>
    <property type="match status" value="1"/>
</dbReference>
<reference evidence="4 5" key="1">
    <citation type="submission" date="2014-04" db="EMBL/GenBank/DDBJ databases">
        <title>Draft Genome Sequence of Synergistes jonesii.</title>
        <authorList>
            <person name="Coil D.A."/>
            <person name="Eisen J.A."/>
            <person name="Holland-Moritz H.E."/>
        </authorList>
    </citation>
    <scope>NUCLEOTIDE SEQUENCE [LARGE SCALE GENOMIC DNA]</scope>
    <source>
        <strain evidence="4 5">78-1</strain>
    </source>
</reference>
<comment type="caution">
    <text evidence="4">The sequence shown here is derived from an EMBL/GenBank/DDBJ whole genome shotgun (WGS) entry which is preliminary data.</text>
</comment>
<gene>
    <name evidence="4" type="ORF">EH55_07195</name>
</gene>
<dbReference type="STRING" id="2754.EH55_07195"/>
<proteinExistence type="predicted"/>
<organism evidence="4 5">
    <name type="scientific">Synergistes jonesii</name>
    <dbReference type="NCBI Taxonomy" id="2754"/>
    <lineage>
        <taxon>Bacteria</taxon>
        <taxon>Thermotogati</taxon>
        <taxon>Synergistota</taxon>
        <taxon>Synergistia</taxon>
        <taxon>Synergistales</taxon>
        <taxon>Synergistaceae</taxon>
        <taxon>Synergistes</taxon>
    </lineage>
</organism>
<dbReference type="PANTHER" id="PTHR43800">
    <property type="entry name" value="PEPTIDYL-LYSINE N-ACETYLTRANSFERASE YJAB"/>
    <property type="match status" value="1"/>
</dbReference>
<dbReference type="InterPro" id="IPR000182">
    <property type="entry name" value="GNAT_dom"/>
</dbReference>
<dbReference type="AlphaFoldDB" id="A0A073J220"/>
<dbReference type="InterPro" id="IPR016181">
    <property type="entry name" value="Acyl_CoA_acyltransferase"/>
</dbReference>
<evidence type="ECO:0000256" key="2">
    <source>
        <dbReference type="ARBA" id="ARBA00023315"/>
    </source>
</evidence>
<dbReference type="Gene3D" id="3.40.630.30">
    <property type="match status" value="1"/>
</dbReference>
<evidence type="ECO:0000259" key="3">
    <source>
        <dbReference type="PROSITE" id="PS51186"/>
    </source>
</evidence>
<dbReference type="OrthoDB" id="9800797at2"/>
<keyword evidence="5" id="KW-1185">Reference proteome</keyword>
<sequence length="156" mass="18359">MYDDDVRIRPAKPEDAEELADIAWRSKSYWDYPPEMMELFRGQLTIKQDFIERNPTYLIEHEETEKIAGFYALQKKDGRWWIEHLWVVPDEIGTGLGSKLFLHACEITETMGAEELYITSDPNAEEFYVHMGAEKLGERESPKVPERRLPILRIKL</sequence>
<dbReference type="GO" id="GO:0016747">
    <property type="term" value="F:acyltransferase activity, transferring groups other than amino-acyl groups"/>
    <property type="evidence" value="ECO:0007669"/>
    <property type="project" value="InterPro"/>
</dbReference>
<dbReference type="Pfam" id="PF00583">
    <property type="entry name" value="Acetyltransf_1"/>
    <property type="match status" value="1"/>
</dbReference>
<dbReference type="PANTHER" id="PTHR43800:SF1">
    <property type="entry name" value="PEPTIDYL-LYSINE N-ACETYLTRANSFERASE YJAB"/>
    <property type="match status" value="1"/>
</dbReference>